<dbReference type="eggNOG" id="KOG0773">
    <property type="taxonomic scope" value="Eukaryota"/>
</dbReference>
<organism evidence="1 2">
    <name type="scientific">Phaeoacremonium minimum (strain UCR-PA7)</name>
    <name type="common">Esca disease fungus</name>
    <name type="synonym">Togninia minima</name>
    <dbReference type="NCBI Taxonomy" id="1286976"/>
    <lineage>
        <taxon>Eukaryota</taxon>
        <taxon>Fungi</taxon>
        <taxon>Dikarya</taxon>
        <taxon>Ascomycota</taxon>
        <taxon>Pezizomycotina</taxon>
        <taxon>Sordariomycetes</taxon>
        <taxon>Sordariomycetidae</taxon>
        <taxon>Togniniales</taxon>
        <taxon>Togniniaceae</taxon>
        <taxon>Phaeoacremonium</taxon>
    </lineage>
</organism>
<protein>
    <submittedName>
        <fullName evidence="1">Putative c2h2 type zinc finger containing protein</fullName>
    </submittedName>
</protein>
<evidence type="ECO:0000313" key="2">
    <source>
        <dbReference type="Proteomes" id="UP000014074"/>
    </source>
</evidence>
<dbReference type="OrthoDB" id="10056939at2759"/>
<dbReference type="EMBL" id="KB933183">
    <property type="protein sequence ID" value="EON98922.1"/>
    <property type="molecule type" value="Genomic_DNA"/>
</dbReference>
<keyword evidence="2" id="KW-1185">Reference proteome</keyword>
<dbReference type="RefSeq" id="XP_007916268.1">
    <property type="nucleotide sequence ID" value="XM_007918077.1"/>
</dbReference>
<accession>R8BI53</accession>
<gene>
    <name evidence="1" type="ORF">UCRPA7_5530</name>
</gene>
<proteinExistence type="predicted"/>
<dbReference type="GeneID" id="19326096"/>
<evidence type="ECO:0000313" key="1">
    <source>
        <dbReference type="EMBL" id="EON98922.1"/>
    </source>
</evidence>
<dbReference type="AlphaFoldDB" id="R8BI53"/>
<dbReference type="KEGG" id="tmn:UCRPA7_5530"/>
<dbReference type="Proteomes" id="UP000014074">
    <property type="component" value="Unassembled WGS sequence"/>
</dbReference>
<sequence length="337" mass="36192">MGTEPNDSELQKQARIIVYESDSGKQTAADNEDWLNAFKSRHLYPATGSSVSSIPSDSLLALESTLANANHGGMKTTFLSTLPNNCYENSIDDPWNQTAADNAEWLRRFKRDAGLITEDDGPGLPVGTQWNLAQGGSGFAPPYVFPKGQMTPFTGDKVSITLNLDDRPQDFEAEASTANKYLNSITKRYPAPAVVFCSRELENGLVEFATSKWAMSGSLPTDEAFRAKARGILKLNVTAADDPVLLEKFKTMMLGRLGLTQPASSVGTTGLAMEGIVEESPVTNTVSAAGASEMSPGALNLDVNVSESEMNDILKDMSYEFTHGGDLMVDGGGNMLI</sequence>
<dbReference type="HOGENOM" id="CLU_824350_0_0_1"/>
<name>R8BI53_PHAM7</name>
<reference evidence="2" key="1">
    <citation type="journal article" date="2013" name="Genome Announc.">
        <title>Draft genome sequence of the ascomycete Phaeoacremonium aleophilum strain UCR-PA7, a causal agent of the esca disease complex in grapevines.</title>
        <authorList>
            <person name="Blanco-Ulate B."/>
            <person name="Rolshausen P."/>
            <person name="Cantu D."/>
        </authorList>
    </citation>
    <scope>NUCLEOTIDE SEQUENCE [LARGE SCALE GENOMIC DNA]</scope>
    <source>
        <strain evidence="2">UCR-PA7</strain>
    </source>
</reference>